<accession>A0ABT9LZM6</accession>
<evidence type="ECO:0000313" key="1">
    <source>
        <dbReference type="EMBL" id="MDP9729707.1"/>
    </source>
</evidence>
<gene>
    <name evidence="1" type="ORF">J2S04_002681</name>
</gene>
<dbReference type="Proteomes" id="UP001229209">
    <property type="component" value="Unassembled WGS sequence"/>
</dbReference>
<proteinExistence type="predicted"/>
<sequence>MHETKLGDQWWTNLVEAARASGVSKFVIDQFVLKNPRVAELLSPEIRLDNLSKV</sequence>
<organism evidence="1 2">
    <name type="scientific">Alicyclobacillus tolerans</name>
    <dbReference type="NCBI Taxonomy" id="90970"/>
    <lineage>
        <taxon>Bacteria</taxon>
        <taxon>Bacillati</taxon>
        <taxon>Bacillota</taxon>
        <taxon>Bacilli</taxon>
        <taxon>Bacillales</taxon>
        <taxon>Alicyclobacillaceae</taxon>
        <taxon>Alicyclobacillus</taxon>
    </lineage>
</organism>
<comment type="caution">
    <text evidence="1">The sequence shown here is derived from an EMBL/GenBank/DDBJ whole genome shotgun (WGS) entry which is preliminary data.</text>
</comment>
<keyword evidence="2" id="KW-1185">Reference proteome</keyword>
<dbReference type="EMBL" id="JAURUO010000020">
    <property type="protein sequence ID" value="MDP9729707.1"/>
    <property type="molecule type" value="Genomic_DNA"/>
</dbReference>
<reference evidence="1 2" key="1">
    <citation type="submission" date="2023-07" db="EMBL/GenBank/DDBJ databases">
        <title>Genomic Encyclopedia of Type Strains, Phase IV (KMG-IV): sequencing the most valuable type-strain genomes for metagenomic binning, comparative biology and taxonomic classification.</title>
        <authorList>
            <person name="Goeker M."/>
        </authorList>
    </citation>
    <scope>NUCLEOTIDE SEQUENCE [LARGE SCALE GENOMIC DNA]</scope>
    <source>
        <strain evidence="1 2">DSM 25924</strain>
    </source>
</reference>
<protein>
    <submittedName>
        <fullName evidence="1">Uncharacterized protein</fullName>
    </submittedName>
</protein>
<dbReference type="RefSeq" id="WP_306955533.1">
    <property type="nucleotide sequence ID" value="NZ_JAURUO010000020.1"/>
</dbReference>
<name>A0ABT9LZM6_9BACL</name>
<evidence type="ECO:0000313" key="2">
    <source>
        <dbReference type="Proteomes" id="UP001229209"/>
    </source>
</evidence>